<dbReference type="SUPFAM" id="SSF52047">
    <property type="entry name" value="RNI-like"/>
    <property type="match status" value="1"/>
</dbReference>
<name>A0A0C3BWC9_HEBCY</name>
<dbReference type="Gene3D" id="3.80.10.10">
    <property type="entry name" value="Ribonuclease Inhibitor"/>
    <property type="match status" value="1"/>
</dbReference>
<dbReference type="InterPro" id="IPR032675">
    <property type="entry name" value="LRR_dom_sf"/>
</dbReference>
<evidence type="ECO:0000313" key="1">
    <source>
        <dbReference type="EMBL" id="KIM35696.1"/>
    </source>
</evidence>
<dbReference type="Proteomes" id="UP000053424">
    <property type="component" value="Unassembled WGS sequence"/>
</dbReference>
<proteinExistence type="predicted"/>
<reference evidence="2" key="2">
    <citation type="submission" date="2015-01" db="EMBL/GenBank/DDBJ databases">
        <title>Evolutionary Origins and Diversification of the Mycorrhizal Mutualists.</title>
        <authorList>
            <consortium name="DOE Joint Genome Institute"/>
            <consortium name="Mycorrhizal Genomics Consortium"/>
            <person name="Kohler A."/>
            <person name="Kuo A."/>
            <person name="Nagy L.G."/>
            <person name="Floudas D."/>
            <person name="Copeland A."/>
            <person name="Barry K.W."/>
            <person name="Cichocki N."/>
            <person name="Veneault-Fourrey C."/>
            <person name="LaButti K."/>
            <person name="Lindquist E.A."/>
            <person name="Lipzen A."/>
            <person name="Lundell T."/>
            <person name="Morin E."/>
            <person name="Murat C."/>
            <person name="Riley R."/>
            <person name="Ohm R."/>
            <person name="Sun H."/>
            <person name="Tunlid A."/>
            <person name="Henrissat B."/>
            <person name="Grigoriev I.V."/>
            <person name="Hibbett D.S."/>
            <person name="Martin F."/>
        </authorList>
    </citation>
    <scope>NUCLEOTIDE SEQUENCE [LARGE SCALE GENOMIC DNA]</scope>
    <source>
        <strain evidence="2">h7</strain>
    </source>
</reference>
<evidence type="ECO:0008006" key="3">
    <source>
        <dbReference type="Google" id="ProtNLM"/>
    </source>
</evidence>
<dbReference type="HOGENOM" id="CLU_875912_0_0_1"/>
<accession>A0A0C3BWC9</accession>
<protein>
    <recommendedName>
        <fullName evidence="3">F-box domain-containing protein</fullName>
    </recommendedName>
</protein>
<sequence length="318" mass="34788">AWNARLVSKIVELCPALVDLTLHWGDAVDGSEQVTSDNVRWLFETLGRLPSLRYLHLVQFSAADIAAGITVPDGAHIPFSQLEELQLYGFHWYWDAIEQGVGSKLKSLDLGLGTLVTSAQLVVIARKVTSLTELRLGRPVELDHIRLFTETAPALERVEITSFDERDDAYVSELYSIVTGLKDLKEVSLSPPAGPAQIIQLAKSPSPLEACLDYAKKSTLKKVYELSSVNLGVSDQFVEALAACPGLEKIGINFDAAGTTVSRAVVEKLLTQCSRLTLTDGLETLVAGNALYEEKYKQDMARAQQAEDEELSEDLLGN</sequence>
<organism evidence="1 2">
    <name type="scientific">Hebeloma cylindrosporum</name>
    <dbReference type="NCBI Taxonomy" id="76867"/>
    <lineage>
        <taxon>Eukaryota</taxon>
        <taxon>Fungi</taxon>
        <taxon>Dikarya</taxon>
        <taxon>Basidiomycota</taxon>
        <taxon>Agaricomycotina</taxon>
        <taxon>Agaricomycetes</taxon>
        <taxon>Agaricomycetidae</taxon>
        <taxon>Agaricales</taxon>
        <taxon>Agaricineae</taxon>
        <taxon>Hymenogastraceae</taxon>
        <taxon>Hebeloma</taxon>
    </lineage>
</organism>
<feature type="non-terminal residue" evidence="1">
    <location>
        <position position="318"/>
    </location>
</feature>
<dbReference type="AlphaFoldDB" id="A0A0C3BWC9"/>
<evidence type="ECO:0000313" key="2">
    <source>
        <dbReference type="Proteomes" id="UP000053424"/>
    </source>
</evidence>
<keyword evidence="2" id="KW-1185">Reference proteome</keyword>
<gene>
    <name evidence="1" type="ORF">M413DRAFT_32350</name>
</gene>
<dbReference type="EMBL" id="KN831816">
    <property type="protein sequence ID" value="KIM35696.1"/>
    <property type="molecule type" value="Genomic_DNA"/>
</dbReference>
<dbReference type="OrthoDB" id="2912453at2759"/>
<reference evidence="1 2" key="1">
    <citation type="submission" date="2014-04" db="EMBL/GenBank/DDBJ databases">
        <authorList>
            <consortium name="DOE Joint Genome Institute"/>
            <person name="Kuo A."/>
            <person name="Gay G."/>
            <person name="Dore J."/>
            <person name="Kohler A."/>
            <person name="Nagy L.G."/>
            <person name="Floudas D."/>
            <person name="Copeland A."/>
            <person name="Barry K.W."/>
            <person name="Cichocki N."/>
            <person name="Veneault-Fourrey C."/>
            <person name="LaButti K."/>
            <person name="Lindquist E.A."/>
            <person name="Lipzen A."/>
            <person name="Lundell T."/>
            <person name="Morin E."/>
            <person name="Murat C."/>
            <person name="Sun H."/>
            <person name="Tunlid A."/>
            <person name="Henrissat B."/>
            <person name="Grigoriev I.V."/>
            <person name="Hibbett D.S."/>
            <person name="Martin F."/>
            <person name="Nordberg H.P."/>
            <person name="Cantor M.N."/>
            <person name="Hua S.X."/>
        </authorList>
    </citation>
    <scope>NUCLEOTIDE SEQUENCE [LARGE SCALE GENOMIC DNA]</scope>
    <source>
        <strain evidence="2">h7</strain>
    </source>
</reference>